<feature type="domain" description="Response regulatory" evidence="19">
    <location>
        <begin position="4"/>
        <end position="120"/>
    </location>
</feature>
<dbReference type="GO" id="GO:0043565">
    <property type="term" value="F:sequence-specific DNA binding"/>
    <property type="evidence" value="ECO:0007669"/>
    <property type="project" value="InterPro"/>
</dbReference>
<dbReference type="FunFam" id="3.40.50.300:FF:000006">
    <property type="entry name" value="DNA-binding transcriptional regulator NtrC"/>
    <property type="match status" value="1"/>
</dbReference>
<keyword evidence="7" id="KW-0067">ATP-binding</keyword>
<evidence type="ECO:0000256" key="11">
    <source>
        <dbReference type="ARBA" id="ARBA00023159"/>
    </source>
</evidence>
<reference evidence="20 21" key="1">
    <citation type="submission" date="2019-07" db="EMBL/GenBank/DDBJ databases">
        <title>Genomic Encyclopedia of Type Strains, Phase IV (KMG-IV): sequencing the most valuable type-strain genomes for metagenomic binning, comparative biology and taxonomic classification.</title>
        <authorList>
            <person name="Goeker M."/>
        </authorList>
    </citation>
    <scope>NUCLEOTIDE SEQUENCE [LARGE SCALE GENOMIC DNA]</scope>
    <source>
        <strain evidence="20 21">SS015</strain>
    </source>
</reference>
<dbReference type="InterPro" id="IPR002078">
    <property type="entry name" value="Sigma_54_int"/>
</dbReference>
<dbReference type="PRINTS" id="PR01590">
    <property type="entry name" value="HTHFIS"/>
</dbReference>
<comment type="subcellular location">
    <subcellularLocation>
        <location evidence="1">Cytoplasm</location>
    </subcellularLocation>
</comment>
<evidence type="ECO:0000256" key="12">
    <source>
        <dbReference type="ARBA" id="ARBA00023163"/>
    </source>
</evidence>
<dbReference type="Pfam" id="PF02954">
    <property type="entry name" value="HTH_8"/>
    <property type="match status" value="1"/>
</dbReference>
<protein>
    <recommendedName>
        <fullName evidence="2">DNA-binding transcriptional regulator NtrC</fullName>
    </recommendedName>
    <alternativeName>
        <fullName evidence="14">Nitrogen regulation protein NR(I)</fullName>
    </alternativeName>
    <alternativeName>
        <fullName evidence="15">Nitrogen regulator I</fullName>
    </alternativeName>
</protein>
<dbReference type="Gene3D" id="3.40.50.2300">
    <property type="match status" value="1"/>
</dbReference>
<dbReference type="OrthoDB" id="9814761at2"/>
<keyword evidence="8" id="KW-0902">Two-component regulatory system</keyword>
<evidence type="ECO:0000256" key="13">
    <source>
        <dbReference type="ARBA" id="ARBA00023231"/>
    </source>
</evidence>
<dbReference type="PROSITE" id="PS00688">
    <property type="entry name" value="SIGMA54_INTERACT_3"/>
    <property type="match status" value="1"/>
</dbReference>
<dbReference type="SMART" id="SM00382">
    <property type="entry name" value="AAA"/>
    <property type="match status" value="1"/>
</dbReference>
<feature type="modified residue" description="4-aspartylphosphate" evidence="16">
    <location>
        <position position="55"/>
    </location>
</feature>
<evidence type="ECO:0000313" key="21">
    <source>
        <dbReference type="Proteomes" id="UP000324159"/>
    </source>
</evidence>
<dbReference type="PANTHER" id="PTHR32071:SF95">
    <property type="entry name" value="DNA-BINDING TRANSCRIPTIONAL REGULATOR NTRC"/>
    <property type="match status" value="1"/>
</dbReference>
<dbReference type="Gene3D" id="1.10.8.60">
    <property type="match status" value="1"/>
</dbReference>
<evidence type="ECO:0000256" key="16">
    <source>
        <dbReference type="PROSITE-ProRule" id="PRU00169"/>
    </source>
</evidence>
<dbReference type="Gene3D" id="1.10.10.60">
    <property type="entry name" value="Homeodomain-like"/>
    <property type="match status" value="1"/>
</dbReference>
<evidence type="ECO:0000256" key="14">
    <source>
        <dbReference type="ARBA" id="ARBA00029881"/>
    </source>
</evidence>
<dbReference type="InterPro" id="IPR025944">
    <property type="entry name" value="Sigma_54_int_dom_CS"/>
</dbReference>
<evidence type="ECO:0000259" key="19">
    <source>
        <dbReference type="PROSITE" id="PS50110"/>
    </source>
</evidence>
<dbReference type="InterPro" id="IPR001789">
    <property type="entry name" value="Sig_transdc_resp-reg_receiver"/>
</dbReference>
<dbReference type="FunFam" id="1.10.8.60:FF:000014">
    <property type="entry name" value="DNA-binding transcriptional regulator NtrC"/>
    <property type="match status" value="1"/>
</dbReference>
<keyword evidence="6" id="KW-0547">Nucleotide-binding</keyword>
<name>A0A5D3WGU6_9BACT</name>
<gene>
    <name evidence="20" type="ORF">EDC39_11617</name>
</gene>
<dbReference type="SMART" id="SM00448">
    <property type="entry name" value="REC"/>
    <property type="match status" value="1"/>
</dbReference>
<dbReference type="Gene3D" id="3.40.50.300">
    <property type="entry name" value="P-loop containing nucleotide triphosphate hydrolases"/>
    <property type="match status" value="1"/>
</dbReference>
<evidence type="ECO:0000256" key="7">
    <source>
        <dbReference type="ARBA" id="ARBA00022840"/>
    </source>
</evidence>
<keyword evidence="9" id="KW-0805">Transcription regulation</keyword>
<dbReference type="InterPro" id="IPR002197">
    <property type="entry name" value="HTH_Fis"/>
</dbReference>
<keyword evidence="12" id="KW-0804">Transcription</keyword>
<dbReference type="PROSITE" id="PS50045">
    <property type="entry name" value="SIGMA54_INTERACT_4"/>
    <property type="match status" value="1"/>
</dbReference>
<dbReference type="SUPFAM" id="SSF52540">
    <property type="entry name" value="P-loop containing nucleoside triphosphate hydrolases"/>
    <property type="match status" value="1"/>
</dbReference>
<evidence type="ECO:0000256" key="9">
    <source>
        <dbReference type="ARBA" id="ARBA00023015"/>
    </source>
</evidence>
<dbReference type="InterPro" id="IPR009057">
    <property type="entry name" value="Homeodomain-like_sf"/>
</dbReference>
<dbReference type="InterPro" id="IPR027417">
    <property type="entry name" value="P-loop_NTPase"/>
</dbReference>
<evidence type="ECO:0000256" key="2">
    <source>
        <dbReference type="ARBA" id="ARBA00019059"/>
    </source>
</evidence>
<organism evidence="20 21">
    <name type="scientific">Geothermobacter ehrlichii</name>
    <dbReference type="NCBI Taxonomy" id="213224"/>
    <lineage>
        <taxon>Bacteria</taxon>
        <taxon>Pseudomonadati</taxon>
        <taxon>Thermodesulfobacteriota</taxon>
        <taxon>Desulfuromonadia</taxon>
        <taxon>Desulfuromonadales</taxon>
        <taxon>Geothermobacteraceae</taxon>
        <taxon>Geothermobacter</taxon>
    </lineage>
</organism>
<keyword evidence="17" id="KW-0175">Coiled coil</keyword>
<dbReference type="GO" id="GO:0005524">
    <property type="term" value="F:ATP binding"/>
    <property type="evidence" value="ECO:0007669"/>
    <property type="project" value="UniProtKB-KW"/>
</dbReference>
<evidence type="ECO:0000256" key="5">
    <source>
        <dbReference type="ARBA" id="ARBA00022553"/>
    </source>
</evidence>
<dbReference type="GO" id="GO:0000160">
    <property type="term" value="P:phosphorelay signal transduction system"/>
    <property type="evidence" value="ECO:0007669"/>
    <property type="project" value="UniProtKB-KW"/>
</dbReference>
<dbReference type="InterPro" id="IPR011006">
    <property type="entry name" value="CheY-like_superfamily"/>
</dbReference>
<dbReference type="SUPFAM" id="SSF52172">
    <property type="entry name" value="CheY-like"/>
    <property type="match status" value="1"/>
</dbReference>
<accession>A0A5D3WGU6</accession>
<sequence length="455" mass="51206">MHGRIYICDDEVGMLRYLKKMLAGWGAEVKTFECPLTMLQALRGNGPAADLLLLDIRMAEMDGLETLRQVRSLLPELPVIMMTGHGSIESAVEAMKLGAQNYLTKPFPQEQLRAVIEQSLQRRKLLEENRNLKQKLNRESGQQEVVFKSALFAEIYDLAMRVTGVDSPLLILGESGCGKELVARDVHRHSPRSNAPFLAINCAALTEPLLESQLFGHVRGAFTGALQNRQGLLAAAEGGTLFLDEIGELSPALQAKLLRVLQQGEYLPVGSTRPRHADVRFMAATNRNLEEEVAAGRFREDLYYRLNVITLELPPLRRRPEDIPPLVEHFLAKVAERLGQPRKRADREFLTCLHRYGWPGNVRELENVIERSVVLARGDTLTPDLLPAKIRHAEVPPEAPFLESYTLRDAEKLQISRALDKTGWNKSRAAELLGITRKTLDKKIRDFQLAPEKPR</sequence>
<comment type="caution">
    <text evidence="20">The sequence shown here is derived from an EMBL/GenBank/DDBJ whole genome shotgun (WGS) entry which is preliminary data.</text>
</comment>
<evidence type="ECO:0000313" key="20">
    <source>
        <dbReference type="EMBL" id="TYO95810.1"/>
    </source>
</evidence>
<dbReference type="Proteomes" id="UP000324159">
    <property type="component" value="Unassembled WGS sequence"/>
</dbReference>
<keyword evidence="5 16" id="KW-0597">Phosphoprotein</keyword>
<dbReference type="InterPro" id="IPR025943">
    <property type="entry name" value="Sigma_54_int_dom_ATP-bd_2"/>
</dbReference>
<evidence type="ECO:0000256" key="6">
    <source>
        <dbReference type="ARBA" id="ARBA00022741"/>
    </source>
</evidence>
<dbReference type="PROSITE" id="PS50110">
    <property type="entry name" value="RESPONSE_REGULATORY"/>
    <property type="match status" value="1"/>
</dbReference>
<keyword evidence="4" id="KW-0678">Repressor</keyword>
<dbReference type="Pfam" id="PF00158">
    <property type="entry name" value="Sigma54_activat"/>
    <property type="match status" value="1"/>
</dbReference>
<dbReference type="GO" id="GO:0006355">
    <property type="term" value="P:regulation of DNA-templated transcription"/>
    <property type="evidence" value="ECO:0007669"/>
    <property type="project" value="InterPro"/>
</dbReference>
<dbReference type="SUPFAM" id="SSF46689">
    <property type="entry name" value="Homeodomain-like"/>
    <property type="match status" value="1"/>
</dbReference>
<dbReference type="InterPro" id="IPR003593">
    <property type="entry name" value="AAA+_ATPase"/>
</dbReference>
<dbReference type="PANTHER" id="PTHR32071">
    <property type="entry name" value="TRANSCRIPTIONAL REGULATORY PROTEIN"/>
    <property type="match status" value="1"/>
</dbReference>
<dbReference type="EMBL" id="VNIB01000016">
    <property type="protein sequence ID" value="TYO95810.1"/>
    <property type="molecule type" value="Genomic_DNA"/>
</dbReference>
<dbReference type="Pfam" id="PF00072">
    <property type="entry name" value="Response_reg"/>
    <property type="match status" value="1"/>
</dbReference>
<evidence type="ECO:0000256" key="17">
    <source>
        <dbReference type="SAM" id="Coils"/>
    </source>
</evidence>
<dbReference type="CDD" id="cd00009">
    <property type="entry name" value="AAA"/>
    <property type="match status" value="1"/>
</dbReference>
<dbReference type="RefSeq" id="WP_148897002.1">
    <property type="nucleotide sequence ID" value="NZ_VNIB01000016.1"/>
</dbReference>
<evidence type="ECO:0000256" key="10">
    <source>
        <dbReference type="ARBA" id="ARBA00023125"/>
    </source>
</evidence>
<evidence type="ECO:0000256" key="8">
    <source>
        <dbReference type="ARBA" id="ARBA00023012"/>
    </source>
</evidence>
<keyword evidence="3" id="KW-0963">Cytoplasm</keyword>
<dbReference type="FunFam" id="3.40.50.2300:FF:000018">
    <property type="entry name" value="DNA-binding transcriptional regulator NtrC"/>
    <property type="match status" value="1"/>
</dbReference>
<evidence type="ECO:0000256" key="1">
    <source>
        <dbReference type="ARBA" id="ARBA00004496"/>
    </source>
</evidence>
<keyword evidence="11" id="KW-0010">Activator</keyword>
<evidence type="ECO:0000256" key="3">
    <source>
        <dbReference type="ARBA" id="ARBA00022490"/>
    </source>
</evidence>
<proteinExistence type="predicted"/>
<dbReference type="GO" id="GO:0005737">
    <property type="term" value="C:cytoplasm"/>
    <property type="evidence" value="ECO:0007669"/>
    <property type="project" value="UniProtKB-SubCell"/>
</dbReference>
<keyword evidence="21" id="KW-1185">Reference proteome</keyword>
<feature type="domain" description="Sigma-54 factor interaction" evidence="18">
    <location>
        <begin position="145"/>
        <end position="374"/>
    </location>
</feature>
<dbReference type="Pfam" id="PF25601">
    <property type="entry name" value="AAA_lid_14"/>
    <property type="match status" value="1"/>
</dbReference>
<evidence type="ECO:0000259" key="18">
    <source>
        <dbReference type="PROSITE" id="PS50045"/>
    </source>
</evidence>
<dbReference type="InterPro" id="IPR058031">
    <property type="entry name" value="AAA_lid_NorR"/>
</dbReference>
<evidence type="ECO:0000256" key="15">
    <source>
        <dbReference type="ARBA" id="ARBA00031910"/>
    </source>
</evidence>
<keyword evidence="13" id="KW-0535">Nitrogen fixation</keyword>
<dbReference type="PROSITE" id="PS00676">
    <property type="entry name" value="SIGMA54_INTERACT_2"/>
    <property type="match status" value="1"/>
</dbReference>
<feature type="coiled-coil region" evidence="17">
    <location>
        <begin position="109"/>
        <end position="142"/>
    </location>
</feature>
<evidence type="ECO:0000256" key="4">
    <source>
        <dbReference type="ARBA" id="ARBA00022491"/>
    </source>
</evidence>
<dbReference type="AlphaFoldDB" id="A0A5D3WGU6"/>
<keyword evidence="10" id="KW-0238">DNA-binding</keyword>